<evidence type="ECO:0000313" key="2">
    <source>
        <dbReference type="Proteomes" id="UP000309937"/>
    </source>
</evidence>
<accession>A0A2A6QEJ6</accession>
<proteinExistence type="predicted"/>
<evidence type="ECO:0000313" key="1">
    <source>
        <dbReference type="EMBL" id="TJQ18947.1"/>
    </source>
</evidence>
<gene>
    <name evidence="1" type="ORF">C9Z68_00015</name>
</gene>
<protein>
    <submittedName>
        <fullName evidence="1">Uncharacterized protein</fullName>
    </submittedName>
</protein>
<comment type="caution">
    <text evidence="1">The sequence shown here is derived from an EMBL/GenBank/DDBJ whole genome shotgun (WGS) entry which is preliminary data.</text>
</comment>
<name>A0A2A6QEJ6_ECOLX</name>
<dbReference type="AlphaFoldDB" id="A0A2A6QEJ6"/>
<dbReference type="RefSeq" id="WP_000114219.1">
    <property type="nucleotide sequence ID" value="NZ_BGGR01000009.1"/>
</dbReference>
<reference evidence="1 2" key="1">
    <citation type="submission" date="2018-12" db="EMBL/GenBank/DDBJ databases">
        <title>Food and Water Safety Consortium.</title>
        <authorList>
            <person name="Tyson S."/>
            <person name="Peterson C.-L."/>
            <person name="Olson A."/>
            <person name="Tyler S."/>
            <person name="Cabral J."/>
            <person name="Lynch T."/>
            <person name="Knox N."/>
            <person name="Van Domselaar G."/>
            <person name="Graham M."/>
        </authorList>
    </citation>
    <scope>NUCLEOTIDE SEQUENCE [LARGE SCALE GENOMIC DNA]</scope>
    <source>
        <strain evidence="1 2">FWSEC0118</strain>
    </source>
</reference>
<sequence length="208" mass="23076">MSVKTEAIKPAAEISLFDAFGPNVSERVQAINRKAAELSMADMAQVMDVTLSSRKKLEVTAESKYILDLPQWLEVNARKPGVSFDMKAYTSVEVNKMHVPDFRQFLPVGANMLHTYSPIGKTGLQGIHDYLIGAVSSKLHHLQGVGVDEGTFKILIRYEDAKTGAPRNDIVEAESTISPSSFTRLKPRVKKLRRKGHEMAMHALIAKK</sequence>
<organism evidence="1 2">
    <name type="scientific">Escherichia coli</name>
    <dbReference type="NCBI Taxonomy" id="562"/>
    <lineage>
        <taxon>Bacteria</taxon>
        <taxon>Pseudomonadati</taxon>
        <taxon>Pseudomonadota</taxon>
        <taxon>Gammaproteobacteria</taxon>
        <taxon>Enterobacterales</taxon>
        <taxon>Enterobacteriaceae</taxon>
        <taxon>Escherichia</taxon>
    </lineage>
</organism>
<dbReference type="EMBL" id="RRGJ01000001">
    <property type="protein sequence ID" value="TJQ18947.1"/>
    <property type="molecule type" value="Genomic_DNA"/>
</dbReference>
<dbReference type="Proteomes" id="UP000309937">
    <property type="component" value="Unassembled WGS sequence"/>
</dbReference>